<gene>
    <name evidence="8" type="primary">hemK</name>
    <name evidence="5 8" type="synonym">prmC</name>
    <name evidence="8" type="ordered locus">MLP_30310</name>
</gene>
<comment type="catalytic activity">
    <reaction evidence="4 5">
        <text>L-glutaminyl-[peptide chain release factor] + S-adenosyl-L-methionine = N(5)-methyl-L-glutaminyl-[peptide chain release factor] + S-adenosyl-L-homocysteine + H(+)</text>
        <dbReference type="Rhea" id="RHEA:42896"/>
        <dbReference type="Rhea" id="RHEA-COMP:10271"/>
        <dbReference type="Rhea" id="RHEA-COMP:10272"/>
        <dbReference type="ChEBI" id="CHEBI:15378"/>
        <dbReference type="ChEBI" id="CHEBI:30011"/>
        <dbReference type="ChEBI" id="CHEBI:57856"/>
        <dbReference type="ChEBI" id="CHEBI:59789"/>
        <dbReference type="ChEBI" id="CHEBI:61891"/>
        <dbReference type="EC" id="2.1.1.297"/>
    </reaction>
</comment>
<dbReference type="Pfam" id="PF05175">
    <property type="entry name" value="MTS"/>
    <property type="match status" value="1"/>
</dbReference>
<evidence type="ECO:0000313" key="8">
    <source>
        <dbReference type="EMBL" id="BAK36045.1"/>
    </source>
</evidence>
<dbReference type="EC" id="2.1.1.297" evidence="5"/>
<organism evidence="8 9">
    <name type="scientific">Microlunatus phosphovorus (strain ATCC 700054 / DSM 10555 / JCM 9379 / NBRC 101784 / NCIMB 13414 / VKM Ac-1990 / NM-1)</name>
    <dbReference type="NCBI Taxonomy" id="1032480"/>
    <lineage>
        <taxon>Bacteria</taxon>
        <taxon>Bacillati</taxon>
        <taxon>Actinomycetota</taxon>
        <taxon>Actinomycetes</taxon>
        <taxon>Propionibacteriales</taxon>
        <taxon>Propionibacteriaceae</taxon>
        <taxon>Microlunatus</taxon>
    </lineage>
</organism>
<evidence type="ECO:0000256" key="5">
    <source>
        <dbReference type="HAMAP-Rule" id="MF_02126"/>
    </source>
</evidence>
<evidence type="ECO:0000313" key="9">
    <source>
        <dbReference type="Proteomes" id="UP000007947"/>
    </source>
</evidence>
<dbReference type="OrthoDB" id="9800643at2"/>
<sequence length="296" mass="32104">MGEKPTARELVKHAAEQLRAAGVPSPENDARLLLSHVLGEDPGLWWSRREVEPADVQTYDLLVARRAERIPLQHLTGVSYFGNVELRVGPGVFIPRPETETMMAWACAELRSRQADSARPQLAVDLCTGSGAIALSLAKEVPAAEIYAVELSADALSWAEQNLAGTEVRLVQADMADALSELDGTVDVVTANPPYVPLEAYDSVAVEARDHDPSLALFSGMDGLDAIRIVTKVAARLLRPGGVLTFEHAEVQAESAPQVVLDSEHFAQIRDRTDLTGRPRFVTAVRNGRTLAGWDE</sequence>
<dbReference type="InterPro" id="IPR004556">
    <property type="entry name" value="HemK-like"/>
</dbReference>
<comment type="similarity">
    <text evidence="5">Belongs to the protein N5-glutamine methyltransferase family. PrmC subfamily.</text>
</comment>
<evidence type="ECO:0000259" key="7">
    <source>
        <dbReference type="Pfam" id="PF17827"/>
    </source>
</evidence>
<reference evidence="8 9" key="1">
    <citation type="submission" date="2011-05" db="EMBL/GenBank/DDBJ databases">
        <title>Whole genome sequence of Microlunatus phosphovorus NM-1.</title>
        <authorList>
            <person name="Hosoyama A."/>
            <person name="Sasaki K."/>
            <person name="Harada T."/>
            <person name="Igarashi R."/>
            <person name="Kawakoshi A."/>
            <person name="Sasagawa M."/>
            <person name="Fukada J."/>
            <person name="Nakamura S."/>
            <person name="Katano Y."/>
            <person name="Hanada S."/>
            <person name="Kamagata Y."/>
            <person name="Nakamura N."/>
            <person name="Yamazaki S."/>
            <person name="Fujita N."/>
        </authorList>
    </citation>
    <scope>NUCLEOTIDE SEQUENCE [LARGE SCALE GENOMIC DNA]</scope>
    <source>
        <strain evidence="9">ATCC 700054 / DSM 10555 / JCM 9379 / NBRC 101784 / NCIMB 13414 / VKM Ac-1990 / NM-1</strain>
    </source>
</reference>
<dbReference type="InterPro" id="IPR019874">
    <property type="entry name" value="RF_methyltr_PrmC"/>
</dbReference>
<accession>F5XKH3</accession>
<dbReference type="NCBIfam" id="TIGR00536">
    <property type="entry name" value="hemK_fam"/>
    <property type="match status" value="1"/>
</dbReference>
<evidence type="ECO:0000256" key="2">
    <source>
        <dbReference type="ARBA" id="ARBA00022679"/>
    </source>
</evidence>
<protein>
    <recommendedName>
        <fullName evidence="5">Release factor glutamine methyltransferase</fullName>
        <shortName evidence="5">RF MTase</shortName>
        <ecNumber evidence="5">2.1.1.297</ecNumber>
    </recommendedName>
    <alternativeName>
        <fullName evidence="5">N5-glutamine methyltransferase PrmC</fullName>
    </alternativeName>
    <alternativeName>
        <fullName evidence="5">Protein-(glutamine-N5) MTase PrmC</fullName>
    </alternativeName>
    <alternativeName>
        <fullName evidence="5">Protein-glutamine N-methyltransferase PrmC</fullName>
    </alternativeName>
</protein>
<dbReference type="HAMAP" id="MF_02126">
    <property type="entry name" value="RF_methyltr_PrmC"/>
    <property type="match status" value="1"/>
</dbReference>
<dbReference type="EMBL" id="AP012204">
    <property type="protein sequence ID" value="BAK36045.1"/>
    <property type="molecule type" value="Genomic_DNA"/>
</dbReference>
<dbReference type="Gene3D" id="1.10.8.10">
    <property type="entry name" value="DNA helicase RuvA subunit, C-terminal domain"/>
    <property type="match status" value="1"/>
</dbReference>
<dbReference type="eggNOG" id="COG2890">
    <property type="taxonomic scope" value="Bacteria"/>
</dbReference>
<proteinExistence type="inferred from homology"/>
<evidence type="ECO:0000259" key="6">
    <source>
        <dbReference type="Pfam" id="PF05175"/>
    </source>
</evidence>
<keyword evidence="1 5" id="KW-0489">Methyltransferase</keyword>
<dbReference type="AlphaFoldDB" id="F5XKH3"/>
<dbReference type="InterPro" id="IPR040758">
    <property type="entry name" value="PrmC_N"/>
</dbReference>
<dbReference type="GO" id="GO:0102559">
    <property type="term" value="F:peptide chain release factor N(5)-glutamine methyltransferase activity"/>
    <property type="evidence" value="ECO:0007669"/>
    <property type="project" value="UniProtKB-EC"/>
</dbReference>
<dbReference type="Pfam" id="PF17827">
    <property type="entry name" value="PrmC_N"/>
    <property type="match status" value="1"/>
</dbReference>
<evidence type="ECO:0000256" key="4">
    <source>
        <dbReference type="ARBA" id="ARBA00048391"/>
    </source>
</evidence>
<feature type="binding site" evidence="5">
    <location>
        <begin position="192"/>
        <end position="195"/>
    </location>
    <ligand>
        <name>substrate</name>
    </ligand>
</feature>
<dbReference type="KEGG" id="mph:MLP_30310"/>
<dbReference type="InterPro" id="IPR029063">
    <property type="entry name" value="SAM-dependent_MTases_sf"/>
</dbReference>
<dbReference type="CDD" id="cd02440">
    <property type="entry name" value="AdoMet_MTases"/>
    <property type="match status" value="1"/>
</dbReference>
<dbReference type="SUPFAM" id="SSF53335">
    <property type="entry name" value="S-adenosyl-L-methionine-dependent methyltransferases"/>
    <property type="match status" value="1"/>
</dbReference>
<dbReference type="InterPro" id="IPR007848">
    <property type="entry name" value="Small_mtfrase_dom"/>
</dbReference>
<comment type="function">
    <text evidence="5">Methylates the class 1 translation termination release factors RF1/PrfA and RF2/PrfB on the glutamine residue of the universally conserved GGQ motif.</text>
</comment>
<comment type="caution">
    <text evidence="5">Lacks conserved residue(s) required for the propagation of feature annotation.</text>
</comment>
<feature type="domain" description="Release factor glutamine methyltransferase N-terminal" evidence="7">
    <location>
        <begin position="9"/>
        <end position="77"/>
    </location>
</feature>
<dbReference type="PANTHER" id="PTHR18895">
    <property type="entry name" value="HEMK METHYLTRANSFERASE"/>
    <property type="match status" value="1"/>
</dbReference>
<dbReference type="GO" id="GO:0032259">
    <property type="term" value="P:methylation"/>
    <property type="evidence" value="ECO:0007669"/>
    <property type="project" value="UniProtKB-KW"/>
</dbReference>
<dbReference type="Proteomes" id="UP000007947">
    <property type="component" value="Chromosome"/>
</dbReference>
<dbReference type="InterPro" id="IPR050320">
    <property type="entry name" value="N5-glutamine_MTase"/>
</dbReference>
<feature type="domain" description="Methyltransferase small" evidence="6">
    <location>
        <begin position="122"/>
        <end position="197"/>
    </location>
</feature>
<keyword evidence="3 5" id="KW-0949">S-adenosyl-L-methionine</keyword>
<dbReference type="STRING" id="1032480.MLP_30310"/>
<evidence type="ECO:0000256" key="1">
    <source>
        <dbReference type="ARBA" id="ARBA00022603"/>
    </source>
</evidence>
<evidence type="ECO:0000256" key="3">
    <source>
        <dbReference type="ARBA" id="ARBA00022691"/>
    </source>
</evidence>
<keyword evidence="9" id="KW-1185">Reference proteome</keyword>
<dbReference type="NCBIfam" id="TIGR03534">
    <property type="entry name" value="RF_mod_PrmC"/>
    <property type="match status" value="1"/>
</dbReference>
<dbReference type="HOGENOM" id="CLU_018398_4_0_11"/>
<name>F5XKH3_MICPN</name>
<feature type="binding site" evidence="5">
    <location>
        <position position="150"/>
    </location>
    <ligand>
        <name>S-adenosyl-L-methionine</name>
        <dbReference type="ChEBI" id="CHEBI:59789"/>
    </ligand>
</feature>
<dbReference type="PANTHER" id="PTHR18895:SF74">
    <property type="entry name" value="MTRF1L RELEASE FACTOR GLUTAMINE METHYLTRANSFERASE"/>
    <property type="match status" value="1"/>
</dbReference>
<feature type="binding site" evidence="5">
    <location>
        <position position="192"/>
    </location>
    <ligand>
        <name>S-adenosyl-L-methionine</name>
        <dbReference type="ChEBI" id="CHEBI:59789"/>
    </ligand>
</feature>
<dbReference type="Gene3D" id="3.40.50.150">
    <property type="entry name" value="Vaccinia Virus protein VP39"/>
    <property type="match status" value="1"/>
</dbReference>
<keyword evidence="2 5" id="KW-0808">Transferase</keyword>